<reference evidence="1 2" key="1">
    <citation type="submission" date="2021-06" db="EMBL/GenBank/DDBJ databases">
        <authorList>
            <person name="Lee D.H."/>
        </authorList>
    </citation>
    <scope>NUCLEOTIDE SEQUENCE [LARGE SCALE GENOMIC DNA]</scope>
    <source>
        <strain evidence="1 2">MMS21-HV4-11</strain>
    </source>
</reference>
<dbReference type="GO" id="GO:0032259">
    <property type="term" value="P:methylation"/>
    <property type="evidence" value="ECO:0007669"/>
    <property type="project" value="UniProtKB-KW"/>
</dbReference>
<keyword evidence="2" id="KW-1185">Reference proteome</keyword>
<comment type="caution">
    <text evidence="1">The sequence shown here is derived from an EMBL/GenBank/DDBJ whole genome shotgun (WGS) entry which is preliminary data.</text>
</comment>
<name>A0ABS6IEZ0_9HYPH</name>
<evidence type="ECO:0000313" key="1">
    <source>
        <dbReference type="EMBL" id="MBU8872886.1"/>
    </source>
</evidence>
<keyword evidence="1" id="KW-0489">Methyltransferase</keyword>
<proteinExistence type="predicted"/>
<sequence>MSPGVNTLTRKAYEQADEYKALLARFAGHRAWLEKIPVRAGANDPAPRWINGSFPALDAVSLYGLLALHNPSTYVEVGSGSSTRFARRAIQDHGLRTRIVSIDPQPRREIDAICDEVIRRPCEDVDMRFFADLPGDTLLFVDNSHRSFQNSDVTVFFMEILPVLRPGTIWGLHDIFFPLDYPQAWRGRFFNEQYLLMSYLMGGGGADRILLPNGLIFTSPALRPSALAIFEGPRFDGIEKHGGCFWMQRT</sequence>
<keyword evidence="1" id="KW-0808">Transferase</keyword>
<dbReference type="Pfam" id="PF13578">
    <property type="entry name" value="Methyltransf_24"/>
    <property type="match status" value="1"/>
</dbReference>
<accession>A0ABS6IEZ0</accession>
<gene>
    <name evidence="1" type="ORF">KQ910_03885</name>
</gene>
<organism evidence="1 2">
    <name type="scientific">Reyranella humidisoli</name>
    <dbReference type="NCBI Taxonomy" id="2849149"/>
    <lineage>
        <taxon>Bacteria</taxon>
        <taxon>Pseudomonadati</taxon>
        <taxon>Pseudomonadota</taxon>
        <taxon>Alphaproteobacteria</taxon>
        <taxon>Hyphomicrobiales</taxon>
        <taxon>Reyranellaceae</taxon>
        <taxon>Reyranella</taxon>
    </lineage>
</organism>
<protein>
    <submittedName>
        <fullName evidence="1">Class I SAM-dependent methyltransferase</fullName>
    </submittedName>
</protein>
<dbReference type="Proteomes" id="UP000727907">
    <property type="component" value="Unassembled WGS sequence"/>
</dbReference>
<dbReference type="GO" id="GO:0008168">
    <property type="term" value="F:methyltransferase activity"/>
    <property type="evidence" value="ECO:0007669"/>
    <property type="project" value="UniProtKB-KW"/>
</dbReference>
<dbReference type="EMBL" id="JAHOPB010000001">
    <property type="protein sequence ID" value="MBU8872886.1"/>
    <property type="molecule type" value="Genomic_DNA"/>
</dbReference>
<evidence type="ECO:0000313" key="2">
    <source>
        <dbReference type="Proteomes" id="UP000727907"/>
    </source>
</evidence>